<evidence type="ECO:0000256" key="4">
    <source>
        <dbReference type="ARBA" id="ARBA00022777"/>
    </source>
</evidence>
<dbReference type="InterPro" id="IPR011611">
    <property type="entry name" value="PfkB_dom"/>
</dbReference>
<dbReference type="AlphaFoldDB" id="F3ZZM6"/>
<dbReference type="InterPro" id="IPR022463">
    <property type="entry name" value="1-PFruKinase"/>
</dbReference>
<dbReference type="GO" id="GO:0008662">
    <property type="term" value="F:1-phosphofructokinase activity"/>
    <property type="evidence" value="ECO:0007669"/>
    <property type="project" value="InterPro"/>
</dbReference>
<dbReference type="eggNOG" id="COG1105">
    <property type="taxonomic scope" value="Bacteria"/>
</dbReference>
<dbReference type="KEGG" id="mas:Mahau_1671"/>
<sequence>MILTITLNAAIDKTYTIGGFHAGGNFRPSEMHALAGGKGLNVSRAAKALGRQVTATGFLGGHNGAFIEDGVKEMGVRPEFVYVDGESRICIAVLDPHGGTTTEIWEKGPIISSVACDQFMNKLDDLIGQANVVTASGSLPQGVSDTIYADIAVLCRRLEKPFILDTSGQALSEGIKGKPMMIKPNVHELEALLQKNITDDDEIISAAEGIAQNGIDIIAVSMGEKGSLVWAYGQVYKVKAPYVEVVDAVGSGDSMVAGYAAGIEMGYSVKDMIRLGAACATANVVTYGAGTIESDTVQRFFGQLEIYDIKR</sequence>
<dbReference type="EMBL" id="CP002360">
    <property type="protein sequence ID" value="AEE96852.1"/>
    <property type="molecule type" value="Genomic_DNA"/>
</dbReference>
<dbReference type="RefSeq" id="WP_013781280.1">
    <property type="nucleotide sequence ID" value="NC_015520.1"/>
</dbReference>
<accession>F3ZZM6</accession>
<comment type="pathway">
    <text evidence="6">Carbohydrate metabolism; D-tagatose 6-phosphate degradation; D-glyceraldehyde 3-phosphate and glycerone phosphate from D-tagatose 6-phosphate: step 1/2.</text>
</comment>
<comment type="similarity">
    <text evidence="1">Belongs to the carbohydrate kinase pfkB family.</text>
</comment>
<dbReference type="GO" id="GO:0009024">
    <property type="term" value="F:tagatose-6-phosphate kinase activity"/>
    <property type="evidence" value="ECO:0007669"/>
    <property type="project" value="UniProtKB-EC"/>
</dbReference>
<feature type="domain" description="Carbohydrate kinase PfkB" evidence="7">
    <location>
        <begin position="10"/>
        <end position="291"/>
    </location>
</feature>
<dbReference type="FunFam" id="3.40.1190.20:FF:000001">
    <property type="entry name" value="Phosphofructokinase"/>
    <property type="match status" value="1"/>
</dbReference>
<dbReference type="GO" id="GO:0005988">
    <property type="term" value="P:lactose metabolic process"/>
    <property type="evidence" value="ECO:0007669"/>
    <property type="project" value="UniProtKB-KW"/>
</dbReference>
<dbReference type="UniPathway" id="UPA00704">
    <property type="reaction ID" value="UER00715"/>
</dbReference>
<comment type="catalytic activity">
    <reaction evidence="6">
        <text>D-tagatofuranose 6-phosphate + ATP = D-tagatofuranose 1,6-bisphosphate + ADP + H(+)</text>
        <dbReference type="Rhea" id="RHEA:12420"/>
        <dbReference type="ChEBI" id="CHEBI:15378"/>
        <dbReference type="ChEBI" id="CHEBI:30616"/>
        <dbReference type="ChEBI" id="CHEBI:58694"/>
        <dbReference type="ChEBI" id="CHEBI:58695"/>
        <dbReference type="ChEBI" id="CHEBI:456216"/>
        <dbReference type="EC" id="2.7.1.144"/>
    </reaction>
</comment>
<dbReference type="PANTHER" id="PTHR46566:SF2">
    <property type="entry name" value="ATP-DEPENDENT 6-PHOSPHOFRUCTOKINASE ISOZYME 2"/>
    <property type="match status" value="1"/>
</dbReference>
<dbReference type="Pfam" id="PF00294">
    <property type="entry name" value="PfkB"/>
    <property type="match status" value="1"/>
</dbReference>
<keyword evidence="5 6" id="KW-0067">ATP-binding</keyword>
<dbReference type="OrthoDB" id="9801219at2"/>
<keyword evidence="9" id="KW-1185">Reference proteome</keyword>
<dbReference type="GO" id="GO:2001059">
    <property type="term" value="P:D-tagatose 6-phosphate catabolic process"/>
    <property type="evidence" value="ECO:0007669"/>
    <property type="project" value="UniProtKB-UniPathway"/>
</dbReference>
<evidence type="ECO:0000256" key="5">
    <source>
        <dbReference type="ARBA" id="ARBA00022840"/>
    </source>
</evidence>
<dbReference type="STRING" id="697281.Mahau_1671"/>
<dbReference type="SUPFAM" id="SSF53613">
    <property type="entry name" value="Ribokinase-like"/>
    <property type="match status" value="1"/>
</dbReference>
<evidence type="ECO:0000313" key="9">
    <source>
        <dbReference type="Proteomes" id="UP000008457"/>
    </source>
</evidence>
<reference evidence="9" key="1">
    <citation type="submission" date="2010-11" db="EMBL/GenBank/DDBJ databases">
        <title>The complete genome of Mahella australiensis DSM 15567.</title>
        <authorList>
            <consortium name="US DOE Joint Genome Institute (JGI-PGF)"/>
            <person name="Lucas S."/>
            <person name="Copeland A."/>
            <person name="Lapidus A."/>
            <person name="Bruce D."/>
            <person name="Goodwin L."/>
            <person name="Pitluck S."/>
            <person name="Kyrpides N."/>
            <person name="Mavromatis K."/>
            <person name="Pagani I."/>
            <person name="Ivanova N."/>
            <person name="Teshima H."/>
            <person name="Brettin T."/>
            <person name="Detter J.C."/>
            <person name="Han C."/>
            <person name="Tapia R."/>
            <person name="Land M."/>
            <person name="Hauser L."/>
            <person name="Markowitz V."/>
            <person name="Cheng J.-F."/>
            <person name="Hugenholtz P."/>
            <person name="Woyke T."/>
            <person name="Wu D."/>
            <person name="Spring S."/>
            <person name="Pukall R."/>
            <person name="Steenblock K."/>
            <person name="Schneider S."/>
            <person name="Klenk H.-P."/>
            <person name="Eisen J.A."/>
        </authorList>
    </citation>
    <scope>NUCLEOTIDE SEQUENCE [LARGE SCALE GENOMIC DNA]</scope>
    <source>
        <strain evidence="9">DSM 15567 / CIP 107919 / 50-1 BON</strain>
    </source>
</reference>
<dbReference type="InterPro" id="IPR017583">
    <property type="entry name" value="Tagatose/fructose_Pkinase"/>
</dbReference>
<dbReference type="PANTHER" id="PTHR46566">
    <property type="entry name" value="1-PHOSPHOFRUCTOKINASE-RELATED"/>
    <property type="match status" value="1"/>
</dbReference>
<dbReference type="GO" id="GO:0005524">
    <property type="term" value="F:ATP binding"/>
    <property type="evidence" value="ECO:0007669"/>
    <property type="project" value="UniProtKB-KW"/>
</dbReference>
<evidence type="ECO:0000256" key="3">
    <source>
        <dbReference type="ARBA" id="ARBA00022741"/>
    </source>
</evidence>
<reference evidence="8 9" key="2">
    <citation type="journal article" date="2011" name="Stand. Genomic Sci.">
        <title>Complete genome sequence of Mahella australiensis type strain (50-1 BON).</title>
        <authorList>
            <person name="Sikorski J."/>
            <person name="Teshima H."/>
            <person name="Nolan M."/>
            <person name="Lucas S."/>
            <person name="Hammon N."/>
            <person name="Deshpande S."/>
            <person name="Cheng J.F."/>
            <person name="Pitluck S."/>
            <person name="Liolios K."/>
            <person name="Pagani I."/>
            <person name="Ivanova N."/>
            <person name="Huntemann M."/>
            <person name="Mavromatis K."/>
            <person name="Ovchinikova G."/>
            <person name="Pati A."/>
            <person name="Tapia R."/>
            <person name="Han C."/>
            <person name="Goodwin L."/>
            <person name="Chen A."/>
            <person name="Palaniappan K."/>
            <person name="Land M."/>
            <person name="Hauser L."/>
            <person name="Ngatchou-Djao O.D."/>
            <person name="Rohde M."/>
            <person name="Pukall R."/>
            <person name="Spring S."/>
            <person name="Abt B."/>
            <person name="Goker M."/>
            <person name="Detter J.C."/>
            <person name="Woyke T."/>
            <person name="Bristow J."/>
            <person name="Markowitz V."/>
            <person name="Hugenholtz P."/>
            <person name="Eisen J.A."/>
            <person name="Kyrpides N.C."/>
            <person name="Klenk H.P."/>
            <person name="Lapidus A."/>
        </authorList>
    </citation>
    <scope>NUCLEOTIDE SEQUENCE [LARGE SCALE GENOMIC DNA]</scope>
    <source>
        <strain evidence="9">DSM 15567 / CIP 107919 / 50-1 BON</strain>
    </source>
</reference>
<evidence type="ECO:0000256" key="6">
    <source>
        <dbReference type="PIRNR" id="PIRNR000535"/>
    </source>
</evidence>
<name>F3ZZM6_MAHA5</name>
<evidence type="ECO:0000313" key="8">
    <source>
        <dbReference type="EMBL" id="AEE96852.1"/>
    </source>
</evidence>
<evidence type="ECO:0000256" key="2">
    <source>
        <dbReference type="ARBA" id="ARBA00022679"/>
    </source>
</evidence>
<keyword evidence="4" id="KW-0418">Kinase</keyword>
<comment type="similarity">
    <text evidence="6">Belongs to the carbohydrate kinase PfkB family. LacC subfamily.</text>
</comment>
<dbReference type="HOGENOM" id="CLU_050013_0_2_9"/>
<organism evidence="8 9">
    <name type="scientific">Mahella australiensis (strain DSM 15567 / CIP 107919 / 50-1 BON)</name>
    <dbReference type="NCBI Taxonomy" id="697281"/>
    <lineage>
        <taxon>Bacteria</taxon>
        <taxon>Bacillati</taxon>
        <taxon>Bacillota</taxon>
        <taxon>Clostridia</taxon>
        <taxon>Thermoanaerobacterales</taxon>
        <taxon>Thermoanaerobacterales Family IV. Incertae Sedis</taxon>
        <taxon>Mahella</taxon>
    </lineage>
</organism>
<protein>
    <recommendedName>
        <fullName evidence="6">Tagatose-6-phosphate kinase</fullName>
        <ecNumber evidence="6">2.7.1.144</ecNumber>
    </recommendedName>
</protein>
<dbReference type="GO" id="GO:0016052">
    <property type="term" value="P:carbohydrate catabolic process"/>
    <property type="evidence" value="ECO:0007669"/>
    <property type="project" value="UniProtKB-ARBA"/>
</dbReference>
<proteinExistence type="inferred from homology"/>
<dbReference type="PIRSF" id="PIRSF000535">
    <property type="entry name" value="1PFK/6PFK/LacC"/>
    <property type="match status" value="1"/>
</dbReference>
<dbReference type="Proteomes" id="UP000008457">
    <property type="component" value="Chromosome"/>
</dbReference>
<keyword evidence="2 6" id="KW-0808">Transferase</keyword>
<keyword evidence="3 6" id="KW-0547">Nucleotide-binding</keyword>
<dbReference type="InterPro" id="IPR029056">
    <property type="entry name" value="Ribokinase-like"/>
</dbReference>
<dbReference type="GO" id="GO:0044281">
    <property type="term" value="P:small molecule metabolic process"/>
    <property type="evidence" value="ECO:0007669"/>
    <property type="project" value="UniProtKB-ARBA"/>
</dbReference>
<keyword evidence="6" id="KW-0423">Lactose metabolism</keyword>
<dbReference type="CDD" id="cd01164">
    <property type="entry name" value="FruK_PfkB_like"/>
    <property type="match status" value="1"/>
</dbReference>
<evidence type="ECO:0000259" key="7">
    <source>
        <dbReference type="Pfam" id="PF00294"/>
    </source>
</evidence>
<dbReference type="Gene3D" id="3.40.1190.20">
    <property type="match status" value="1"/>
</dbReference>
<gene>
    <name evidence="8" type="ordered locus">Mahau_1671</name>
</gene>
<dbReference type="EC" id="2.7.1.144" evidence="6"/>
<dbReference type="NCBIfam" id="TIGR03168">
    <property type="entry name" value="1-PFK"/>
    <property type="match status" value="1"/>
</dbReference>
<evidence type="ECO:0000256" key="1">
    <source>
        <dbReference type="ARBA" id="ARBA00005380"/>
    </source>
</evidence>
<dbReference type="GO" id="GO:0005829">
    <property type="term" value="C:cytosol"/>
    <property type="evidence" value="ECO:0007669"/>
    <property type="project" value="TreeGrafter"/>
</dbReference>
<dbReference type="NCBIfam" id="TIGR03828">
    <property type="entry name" value="pfkB"/>
    <property type="match status" value="1"/>
</dbReference>